<proteinExistence type="predicted"/>
<reference evidence="10" key="1">
    <citation type="submission" date="2023-07" db="EMBL/GenBank/DDBJ databases">
        <title>The genome sequence of Rhodocytophaga aerolata KACC 12507.</title>
        <authorList>
            <person name="Zhang X."/>
        </authorList>
    </citation>
    <scope>NUCLEOTIDE SEQUENCE</scope>
    <source>
        <strain evidence="10">KACC 12507</strain>
    </source>
</reference>
<dbReference type="InterPro" id="IPR052162">
    <property type="entry name" value="Sensor_kinase/Photoreceptor"/>
</dbReference>
<dbReference type="InterPro" id="IPR004358">
    <property type="entry name" value="Sig_transdc_His_kin-like_C"/>
</dbReference>
<gene>
    <name evidence="10" type="ORF">Q0590_24635</name>
</gene>
<evidence type="ECO:0000256" key="3">
    <source>
        <dbReference type="ARBA" id="ARBA00022553"/>
    </source>
</evidence>
<keyword evidence="3" id="KW-0597">Phosphoprotein</keyword>
<dbReference type="InterPro" id="IPR036890">
    <property type="entry name" value="HATPase_C_sf"/>
</dbReference>
<dbReference type="InterPro" id="IPR013656">
    <property type="entry name" value="PAS_4"/>
</dbReference>
<dbReference type="Gene3D" id="3.30.450.20">
    <property type="entry name" value="PAS domain"/>
    <property type="match status" value="5"/>
</dbReference>
<dbReference type="PRINTS" id="PR00344">
    <property type="entry name" value="BCTRLSENSOR"/>
</dbReference>
<evidence type="ECO:0000259" key="7">
    <source>
        <dbReference type="PROSITE" id="PS50109"/>
    </source>
</evidence>
<evidence type="ECO:0000259" key="9">
    <source>
        <dbReference type="PROSITE" id="PS50113"/>
    </source>
</evidence>
<feature type="domain" description="PAC" evidence="9">
    <location>
        <begin position="689"/>
        <end position="740"/>
    </location>
</feature>
<dbReference type="Gene3D" id="2.10.70.100">
    <property type="match status" value="1"/>
</dbReference>
<evidence type="ECO:0000259" key="8">
    <source>
        <dbReference type="PROSITE" id="PS50112"/>
    </source>
</evidence>
<accession>A0ABT8RCQ5</accession>
<dbReference type="Pfam" id="PF08447">
    <property type="entry name" value="PAS_3"/>
    <property type="match status" value="2"/>
</dbReference>
<dbReference type="PROSITE" id="PS50113">
    <property type="entry name" value="PAC"/>
    <property type="match status" value="2"/>
</dbReference>
<comment type="caution">
    <text evidence="10">The sequence shown here is derived from an EMBL/GenBank/DDBJ whole genome shotgun (WGS) entry which is preliminary data.</text>
</comment>
<dbReference type="InterPro" id="IPR003594">
    <property type="entry name" value="HATPase_dom"/>
</dbReference>
<keyword evidence="11" id="KW-1185">Reference proteome</keyword>
<dbReference type="InterPro" id="IPR005467">
    <property type="entry name" value="His_kinase_dom"/>
</dbReference>
<dbReference type="PANTHER" id="PTHR43304:SF1">
    <property type="entry name" value="PAC DOMAIN-CONTAINING PROTEIN"/>
    <property type="match status" value="1"/>
</dbReference>
<feature type="coiled-coil region" evidence="6">
    <location>
        <begin position="300"/>
        <end position="369"/>
    </location>
</feature>
<dbReference type="InterPro" id="IPR001610">
    <property type="entry name" value="PAC"/>
</dbReference>
<comment type="catalytic activity">
    <reaction evidence="1">
        <text>ATP + protein L-histidine = ADP + protein N-phospho-L-histidine.</text>
        <dbReference type="EC" id="2.7.13.3"/>
    </reaction>
</comment>
<evidence type="ECO:0000256" key="6">
    <source>
        <dbReference type="SAM" id="Coils"/>
    </source>
</evidence>
<dbReference type="InterPro" id="IPR013655">
    <property type="entry name" value="PAS_fold_3"/>
</dbReference>
<dbReference type="SUPFAM" id="SSF47384">
    <property type="entry name" value="Homodimeric domain of signal transducing histidine kinase"/>
    <property type="match status" value="1"/>
</dbReference>
<dbReference type="SUPFAM" id="SSF55785">
    <property type="entry name" value="PYP-like sensor domain (PAS domain)"/>
    <property type="match status" value="4"/>
</dbReference>
<dbReference type="InterPro" id="IPR003661">
    <property type="entry name" value="HisK_dim/P_dom"/>
</dbReference>
<evidence type="ECO:0000313" key="11">
    <source>
        <dbReference type="Proteomes" id="UP001168528"/>
    </source>
</evidence>
<dbReference type="PROSITE" id="PS50112">
    <property type="entry name" value="PAS"/>
    <property type="match status" value="1"/>
</dbReference>
<evidence type="ECO:0000256" key="1">
    <source>
        <dbReference type="ARBA" id="ARBA00000085"/>
    </source>
</evidence>
<evidence type="ECO:0000256" key="2">
    <source>
        <dbReference type="ARBA" id="ARBA00012438"/>
    </source>
</evidence>
<dbReference type="InterPro" id="IPR035965">
    <property type="entry name" value="PAS-like_dom_sf"/>
</dbReference>
<dbReference type="PANTHER" id="PTHR43304">
    <property type="entry name" value="PHYTOCHROME-LIKE PROTEIN CPH1"/>
    <property type="match status" value="1"/>
</dbReference>
<feature type="domain" description="PAC" evidence="9">
    <location>
        <begin position="563"/>
        <end position="615"/>
    </location>
</feature>
<dbReference type="SMART" id="SM00387">
    <property type="entry name" value="HATPase_c"/>
    <property type="match status" value="1"/>
</dbReference>
<sequence>MNLTPAHLPDMLKVFETLPDLYVLLTPDLLILTASNAYLEATVTTRNTIAGKYIFDVFPETSLHLQAEAVSMLKASFVQTLTTRKPHQLAIPPYTISHPEEKDMFIERHWTALNTPVLDEAGEVSYIIHKMGTITDRLVDQMNEQPGESLLEELNEQLRTLNAALIAARAQAELERSQWHHILMQAPAMICIFQGPEHVFKLVNPPYQQLVGQRPLLDKPIRHAMPELEGQPIFGLLDKVYHTGESFYAYEMKVQLDHDNTGKLGHNYYNFIYQAIRNLNGDIDGILVFAYEVTALVLARQKAEQDAKEKQLLNEQLTSTNEQLILTKKALEQLNAELEERVALRTGELRLAQAEAEEQRARLERLFMQAPAIICIHDGPDLVFELVSPAYQQLFPGRELLGKPLLEALPELEGQPLLDIIRQVYQTGQSYQGQEMLVPIAAYPGGPVEDRYWNFTYQARRDAEGRIDGLLVFSYDVTAQVLSHKAVVKQETYFRKMADQVPAMIWVTRADGYCTYLNKPWYAYTGQSEEEALGFGWLQATHPEDVSPSKETFFAANALKQPFSLLYRLKGKDGQYRWFLDKGEPTFDAACNFEGFIGSVVDVHEEQVAQQRLHLSVQAGKVGIWEWDIVRNQATYSDLLQEMFGLEAGRFTGEFDHAYQVFQQVIHPEDRPLVNGHVEKAFANRQAEFYVEFRIVRPTGEIAWIAERGEVIFDEKGPTRMNGTCIDITSRKLAEQATQRMSEEIAAANEELRAANEQIQATNEELAETNQQLVGINQDLDNFIYTASHDLKAPISNIEALLSALLRNLSAENFSSERVKHMLALMSESIERFKRTIANLTEVVKLQKENSGEKVLVDLLPVIREVSLDLEPLIKETNAHIEVEVTGCPPVRFSIKNLRSVIYNLLSNGLKYRSFDRAPHITISCKQEAAYLVLSVEDNGLGLERARLNQLFTMFKRFHDHVEGTGIGLYMVKKMVENAGGKIEVNSQLGLGSTFRVYFPH</sequence>
<feature type="coiled-coil region" evidence="6">
    <location>
        <begin position="731"/>
        <end position="779"/>
    </location>
</feature>
<dbReference type="SUPFAM" id="SSF55874">
    <property type="entry name" value="ATPase domain of HSP90 chaperone/DNA topoisomerase II/histidine kinase"/>
    <property type="match status" value="1"/>
</dbReference>
<dbReference type="CDD" id="cd00082">
    <property type="entry name" value="HisKA"/>
    <property type="match status" value="1"/>
</dbReference>
<dbReference type="CDD" id="cd00130">
    <property type="entry name" value="PAS"/>
    <property type="match status" value="3"/>
</dbReference>
<name>A0ABT8RCQ5_9BACT</name>
<dbReference type="NCBIfam" id="TIGR00229">
    <property type="entry name" value="sensory_box"/>
    <property type="match status" value="2"/>
</dbReference>
<keyword evidence="4" id="KW-0808">Transferase</keyword>
<dbReference type="EMBL" id="JAUKPO010000019">
    <property type="protein sequence ID" value="MDO1449486.1"/>
    <property type="molecule type" value="Genomic_DNA"/>
</dbReference>
<dbReference type="InterPro" id="IPR000700">
    <property type="entry name" value="PAS-assoc_C"/>
</dbReference>
<dbReference type="PROSITE" id="PS50109">
    <property type="entry name" value="HIS_KIN"/>
    <property type="match status" value="1"/>
</dbReference>
<evidence type="ECO:0000313" key="10">
    <source>
        <dbReference type="EMBL" id="MDO1449486.1"/>
    </source>
</evidence>
<dbReference type="InterPro" id="IPR036097">
    <property type="entry name" value="HisK_dim/P_sf"/>
</dbReference>
<dbReference type="Gene3D" id="3.30.565.10">
    <property type="entry name" value="Histidine kinase-like ATPase, C-terminal domain"/>
    <property type="match status" value="1"/>
</dbReference>
<dbReference type="SMART" id="SM00086">
    <property type="entry name" value="PAC"/>
    <property type="match status" value="2"/>
</dbReference>
<protein>
    <recommendedName>
        <fullName evidence="2">histidine kinase</fullName>
        <ecNumber evidence="2">2.7.13.3</ecNumber>
    </recommendedName>
</protein>
<dbReference type="SMART" id="SM00388">
    <property type="entry name" value="HisKA"/>
    <property type="match status" value="1"/>
</dbReference>
<organism evidence="10 11">
    <name type="scientific">Rhodocytophaga aerolata</name>
    <dbReference type="NCBI Taxonomy" id="455078"/>
    <lineage>
        <taxon>Bacteria</taxon>
        <taxon>Pseudomonadati</taxon>
        <taxon>Bacteroidota</taxon>
        <taxon>Cytophagia</taxon>
        <taxon>Cytophagales</taxon>
        <taxon>Rhodocytophagaceae</taxon>
        <taxon>Rhodocytophaga</taxon>
    </lineage>
</organism>
<dbReference type="SMART" id="SM00091">
    <property type="entry name" value="PAS"/>
    <property type="match status" value="5"/>
</dbReference>
<dbReference type="Pfam" id="PF02518">
    <property type="entry name" value="HATPase_c"/>
    <property type="match status" value="1"/>
</dbReference>
<keyword evidence="6" id="KW-0175">Coiled coil</keyword>
<dbReference type="RefSeq" id="WP_302040289.1">
    <property type="nucleotide sequence ID" value="NZ_JAUKPO010000019.1"/>
</dbReference>
<dbReference type="Proteomes" id="UP001168528">
    <property type="component" value="Unassembled WGS sequence"/>
</dbReference>
<dbReference type="EC" id="2.7.13.3" evidence="2"/>
<feature type="domain" description="PAS" evidence="8">
    <location>
        <begin position="490"/>
        <end position="562"/>
    </location>
</feature>
<feature type="domain" description="Histidine kinase" evidence="7">
    <location>
        <begin position="786"/>
        <end position="1001"/>
    </location>
</feature>
<dbReference type="Pfam" id="PF08448">
    <property type="entry name" value="PAS_4"/>
    <property type="match status" value="1"/>
</dbReference>
<evidence type="ECO:0000256" key="5">
    <source>
        <dbReference type="ARBA" id="ARBA00022777"/>
    </source>
</evidence>
<evidence type="ECO:0000256" key="4">
    <source>
        <dbReference type="ARBA" id="ARBA00022679"/>
    </source>
</evidence>
<keyword evidence="5" id="KW-0418">Kinase</keyword>
<dbReference type="Gene3D" id="1.10.287.130">
    <property type="match status" value="1"/>
</dbReference>
<dbReference type="InterPro" id="IPR000014">
    <property type="entry name" value="PAS"/>
</dbReference>